<evidence type="ECO:0000313" key="10">
    <source>
        <dbReference type="Proteomes" id="UP000005990"/>
    </source>
</evidence>
<protein>
    <recommendedName>
        <fullName evidence="5">Peptidoglycan hydrolase</fullName>
    </recommendedName>
</protein>
<feature type="compositionally biased region" description="Low complexity" evidence="6">
    <location>
        <begin position="96"/>
        <end position="110"/>
    </location>
</feature>
<organism evidence="9 10">
    <name type="scientific">Eremococcus coleocola ACS-139-V-Col8</name>
    <dbReference type="NCBI Taxonomy" id="908337"/>
    <lineage>
        <taxon>Bacteria</taxon>
        <taxon>Bacillati</taxon>
        <taxon>Bacillota</taxon>
        <taxon>Bacilli</taxon>
        <taxon>Lactobacillales</taxon>
        <taxon>Aerococcaceae</taxon>
        <taxon>Eremococcus</taxon>
    </lineage>
</organism>
<dbReference type="eggNOG" id="COG1388">
    <property type="taxonomic scope" value="Bacteria"/>
</dbReference>
<reference evidence="9 10" key="1">
    <citation type="submission" date="2010-10" db="EMBL/GenBank/DDBJ databases">
        <authorList>
            <person name="Durkin A.S."/>
            <person name="Madupu R."/>
            <person name="Torralba M."/>
            <person name="Gillis M."/>
            <person name="Methe B."/>
            <person name="Sutton G."/>
            <person name="Nelson K.E."/>
        </authorList>
    </citation>
    <scope>NUCLEOTIDE SEQUENCE [LARGE SCALE GENOMIC DNA]</scope>
    <source>
        <strain evidence="9 10">ACS-139-V-Col8</strain>
    </source>
</reference>
<evidence type="ECO:0000256" key="7">
    <source>
        <dbReference type="SAM" id="SignalP"/>
    </source>
</evidence>
<dbReference type="GO" id="GO:0004040">
    <property type="term" value="F:amidase activity"/>
    <property type="evidence" value="ECO:0007669"/>
    <property type="project" value="InterPro"/>
</dbReference>
<dbReference type="Gene3D" id="3.10.350.10">
    <property type="entry name" value="LysM domain"/>
    <property type="match status" value="3"/>
</dbReference>
<keyword evidence="2" id="KW-0929">Antimicrobial</keyword>
<dbReference type="InterPro" id="IPR018392">
    <property type="entry name" value="LysM"/>
</dbReference>
<feature type="region of interest" description="Disordered" evidence="6">
    <location>
        <begin position="429"/>
        <end position="458"/>
    </location>
</feature>
<keyword evidence="3" id="KW-0081">Bacteriolytic enzyme</keyword>
<keyword evidence="10" id="KW-1185">Reference proteome</keyword>
<evidence type="ECO:0000259" key="8">
    <source>
        <dbReference type="PROSITE" id="PS51782"/>
    </source>
</evidence>
<dbReference type="Proteomes" id="UP000005990">
    <property type="component" value="Unassembled WGS sequence"/>
</dbReference>
<dbReference type="RefSeq" id="WP_006418415.1">
    <property type="nucleotide sequence ID" value="NZ_AENN01000015.1"/>
</dbReference>
<dbReference type="SMART" id="SM00257">
    <property type="entry name" value="LysM"/>
    <property type="match status" value="3"/>
</dbReference>
<dbReference type="PROSITE" id="PS51782">
    <property type="entry name" value="LYSM"/>
    <property type="match status" value="3"/>
</dbReference>
<keyword evidence="4" id="KW-0378">Hydrolase</keyword>
<feature type="domain" description="LysM" evidence="8">
    <location>
        <begin position="384"/>
        <end position="427"/>
    </location>
</feature>
<evidence type="ECO:0000256" key="4">
    <source>
        <dbReference type="ARBA" id="ARBA00022801"/>
    </source>
</evidence>
<feature type="region of interest" description="Disordered" evidence="6">
    <location>
        <begin position="499"/>
        <end position="535"/>
    </location>
</feature>
<feature type="region of interest" description="Disordered" evidence="6">
    <location>
        <begin position="87"/>
        <end position="114"/>
    </location>
</feature>
<dbReference type="EMBL" id="AENN01000015">
    <property type="protein sequence ID" value="EFR31212.1"/>
    <property type="molecule type" value="Genomic_DNA"/>
</dbReference>
<name>E4KQ05_9LACT</name>
<feature type="non-terminal residue" evidence="9">
    <location>
        <position position="535"/>
    </location>
</feature>
<dbReference type="Gene3D" id="1.10.530.10">
    <property type="match status" value="1"/>
</dbReference>
<comment type="similarity">
    <text evidence="1">Belongs to the glycosyl hydrolase 73 family.</text>
</comment>
<dbReference type="Pfam" id="PF01476">
    <property type="entry name" value="LysM"/>
    <property type="match status" value="3"/>
</dbReference>
<dbReference type="SMART" id="SM00047">
    <property type="entry name" value="LYZ2"/>
    <property type="match status" value="1"/>
</dbReference>
<evidence type="ECO:0000313" key="9">
    <source>
        <dbReference type="EMBL" id="EFR31212.1"/>
    </source>
</evidence>
<evidence type="ECO:0000256" key="3">
    <source>
        <dbReference type="ARBA" id="ARBA00022638"/>
    </source>
</evidence>
<dbReference type="InterPro" id="IPR036779">
    <property type="entry name" value="LysM_dom_sf"/>
</dbReference>
<comment type="caution">
    <text evidence="9">The sequence shown here is derived from an EMBL/GenBank/DDBJ whole genome shotgun (WGS) entry which is preliminary data.</text>
</comment>
<dbReference type="Pfam" id="PF01832">
    <property type="entry name" value="Glucosaminidase"/>
    <property type="match status" value="1"/>
</dbReference>
<dbReference type="GO" id="GO:0042742">
    <property type="term" value="P:defense response to bacterium"/>
    <property type="evidence" value="ECO:0007669"/>
    <property type="project" value="UniProtKB-KW"/>
</dbReference>
<evidence type="ECO:0000256" key="2">
    <source>
        <dbReference type="ARBA" id="ARBA00022529"/>
    </source>
</evidence>
<dbReference type="SUPFAM" id="SSF54106">
    <property type="entry name" value="LysM domain"/>
    <property type="match status" value="3"/>
</dbReference>
<proteinExistence type="inferred from homology"/>
<dbReference type="InterPro" id="IPR002901">
    <property type="entry name" value="MGlyc_endo_b_GlcNAc-like_dom"/>
</dbReference>
<feature type="compositionally biased region" description="Basic and acidic residues" evidence="6">
    <location>
        <begin position="510"/>
        <end position="527"/>
    </location>
</feature>
<evidence type="ECO:0000256" key="6">
    <source>
        <dbReference type="SAM" id="MobiDB-lite"/>
    </source>
</evidence>
<dbReference type="PANTHER" id="PTHR33308:SF9">
    <property type="entry name" value="PEPTIDOGLYCAN HYDROLASE FLGJ"/>
    <property type="match status" value="1"/>
</dbReference>
<dbReference type="AlphaFoldDB" id="E4KQ05"/>
<accession>E4KQ05</accession>
<dbReference type="PANTHER" id="PTHR33308">
    <property type="entry name" value="PEPTIDOGLYCAN HYDROLASE FLGJ"/>
    <property type="match status" value="1"/>
</dbReference>
<feature type="domain" description="LysM" evidence="8">
    <location>
        <begin position="459"/>
        <end position="502"/>
    </location>
</feature>
<keyword evidence="7" id="KW-0732">Signal</keyword>
<feature type="signal peptide" evidence="7">
    <location>
        <begin position="1"/>
        <end position="24"/>
    </location>
</feature>
<dbReference type="InterPro" id="IPR051056">
    <property type="entry name" value="Glycosyl_Hydrolase_73"/>
</dbReference>
<dbReference type="CDD" id="cd00118">
    <property type="entry name" value="LysM"/>
    <property type="match status" value="3"/>
</dbReference>
<dbReference type="eggNOG" id="COG1705">
    <property type="taxonomic scope" value="Bacteria"/>
</dbReference>
<dbReference type="OrthoDB" id="2155627at2"/>
<feature type="domain" description="LysM" evidence="8">
    <location>
        <begin position="111"/>
        <end position="154"/>
    </location>
</feature>
<evidence type="ECO:0000256" key="1">
    <source>
        <dbReference type="ARBA" id="ARBA00010266"/>
    </source>
</evidence>
<dbReference type="GO" id="GO:0031640">
    <property type="term" value="P:killing of cells of another organism"/>
    <property type="evidence" value="ECO:0007669"/>
    <property type="project" value="UniProtKB-KW"/>
</dbReference>
<dbReference type="Gene3D" id="4.10.80.30">
    <property type="entry name" value="DNA polymerase, domain 6"/>
    <property type="match status" value="1"/>
</dbReference>
<evidence type="ECO:0000256" key="5">
    <source>
        <dbReference type="ARBA" id="ARBA00032108"/>
    </source>
</evidence>
<feature type="chain" id="PRO_5039462221" description="Peptidoglycan hydrolase" evidence="7">
    <location>
        <begin position="25"/>
        <end position="535"/>
    </location>
</feature>
<sequence>MERKLLHKRKGQWVALSTSLLAMAITMQSADFVLAQEANSSDQSLVTSQEIDEISKIESSLNIDNEKQEVTPEIDAVEIESIQSALAKPAENSQHTSNLSNQTSLSNPTSASHTVKQGDTLYSLARNNGLTLDQLMAYNNLSSYNIPVGTVLYFTPQAKSNSQVVANQERATTQVVTKLKSDNYSPQEFIAMIAESSKSIAKANDLYPSVMIAQAALESNWGNSKLSKAPNYNLFGVKGSYNGNSVALDTLEDDGTGNYSGVKAKFKAYPSYMQSLLDYANVLTGKDSTWRREYYAGARFSNTNSYKDATAHLTGRYATDTRYGGKLNNLISMYNLTQYDQILFEDSKNSNHNIKDIEDEASKIIKQSGSDLSNQQNNGNQSTGTYTVKKGESLGLISRRYGMTVAQLKALNGLTSELIHPNQVLKVSGTTQESTNSTDNDAAAASETSNSNQINQTANTHTVKHGEYLYLIAKKYGISIPELRALNNLSSNIIKPGQVLKVSTNNTEPSKPEETKKDDSKKEDSKPEINTNAKT</sequence>
<gene>
    <name evidence="9" type="ORF">HMPREF9257_1158</name>
</gene>
<dbReference type="STRING" id="908337.HMPREF9257_1158"/>